<sequence>MDQRLMSFLSLCETMNYRKTADFLHLTQPAITKQIQSLESEYGTKLFRYDGRKLQRTDKSYLMESYALSEKINYQQIIELLSTENKEKLRVGLTKSIGEFVILDYLLNYFQRTQELVDIQINNTNFLLHQLKKNALDFVVLEGSFDKEKYAYRRLSNEIFTGICSNGHFFANKKVDIDDLLNERLFIREIGSGSRNILENLLGIKGQSIDRFKDCVSISNIHLIKKLIEKDLGVTFAYRKILTDYDNLTTFEVLGLTTFHEFNIVSMKNTHGLEQALNFFNEL</sequence>
<keyword evidence="3 6" id="KW-0238">DNA-binding</keyword>
<proteinExistence type="inferred from homology"/>
<comment type="similarity">
    <text evidence="1">Belongs to the LysR transcriptional regulatory family.</text>
</comment>
<organism evidence="6 7">
    <name type="scientific">Ignavigranum ruoffiae</name>
    <dbReference type="NCBI Taxonomy" id="89093"/>
    <lineage>
        <taxon>Bacteria</taxon>
        <taxon>Bacillati</taxon>
        <taxon>Bacillota</taxon>
        <taxon>Bacilli</taxon>
        <taxon>Lactobacillales</taxon>
        <taxon>Aerococcaceae</taxon>
        <taxon>Ignavigranum</taxon>
    </lineage>
</organism>
<dbReference type="InterPro" id="IPR036390">
    <property type="entry name" value="WH_DNA-bd_sf"/>
</dbReference>
<dbReference type="PANTHER" id="PTHR30126:SF40">
    <property type="entry name" value="HTH-TYPE TRANSCRIPTIONAL REGULATOR GLTR"/>
    <property type="match status" value="1"/>
</dbReference>
<dbReference type="PANTHER" id="PTHR30126">
    <property type="entry name" value="HTH-TYPE TRANSCRIPTIONAL REGULATOR"/>
    <property type="match status" value="1"/>
</dbReference>
<feature type="domain" description="HTH lysR-type" evidence="5">
    <location>
        <begin position="1"/>
        <end position="57"/>
    </location>
</feature>
<accession>A0A1H9H3S7</accession>
<dbReference type="PROSITE" id="PS50931">
    <property type="entry name" value="HTH_LYSR"/>
    <property type="match status" value="1"/>
</dbReference>
<dbReference type="OrthoDB" id="9785745at2"/>
<evidence type="ECO:0000313" key="6">
    <source>
        <dbReference type="EMBL" id="SEQ56966.1"/>
    </source>
</evidence>
<evidence type="ECO:0000256" key="2">
    <source>
        <dbReference type="ARBA" id="ARBA00023015"/>
    </source>
</evidence>
<dbReference type="PRINTS" id="PR00039">
    <property type="entry name" value="HTHLYSR"/>
</dbReference>
<evidence type="ECO:0000256" key="1">
    <source>
        <dbReference type="ARBA" id="ARBA00009437"/>
    </source>
</evidence>
<keyword evidence="7" id="KW-1185">Reference proteome</keyword>
<dbReference type="InterPro" id="IPR000847">
    <property type="entry name" value="LysR_HTH_N"/>
</dbReference>
<dbReference type="GO" id="GO:0000976">
    <property type="term" value="F:transcription cis-regulatory region binding"/>
    <property type="evidence" value="ECO:0007669"/>
    <property type="project" value="TreeGrafter"/>
</dbReference>
<evidence type="ECO:0000256" key="4">
    <source>
        <dbReference type="ARBA" id="ARBA00023163"/>
    </source>
</evidence>
<gene>
    <name evidence="6" type="ORF">SAMN04488558_1243</name>
</gene>
<dbReference type="Gene3D" id="1.10.10.10">
    <property type="entry name" value="Winged helix-like DNA-binding domain superfamily/Winged helix DNA-binding domain"/>
    <property type="match status" value="1"/>
</dbReference>
<keyword evidence="2" id="KW-0805">Transcription regulation</keyword>
<dbReference type="Pfam" id="PF00126">
    <property type="entry name" value="HTH_1"/>
    <property type="match status" value="1"/>
</dbReference>
<dbReference type="Proteomes" id="UP000198833">
    <property type="component" value="Unassembled WGS sequence"/>
</dbReference>
<dbReference type="InterPro" id="IPR036388">
    <property type="entry name" value="WH-like_DNA-bd_sf"/>
</dbReference>
<dbReference type="STRING" id="89093.SAMN04488558_1243"/>
<reference evidence="6 7" key="1">
    <citation type="submission" date="2016-10" db="EMBL/GenBank/DDBJ databases">
        <authorList>
            <person name="de Groot N.N."/>
        </authorList>
    </citation>
    <scope>NUCLEOTIDE SEQUENCE [LARGE SCALE GENOMIC DNA]</scope>
    <source>
        <strain evidence="6 7">DSM 15695</strain>
    </source>
</reference>
<dbReference type="AlphaFoldDB" id="A0A1H9H3S7"/>
<dbReference type="Pfam" id="PF03466">
    <property type="entry name" value="LysR_substrate"/>
    <property type="match status" value="1"/>
</dbReference>
<dbReference type="EMBL" id="FOEN01000024">
    <property type="protein sequence ID" value="SEQ56966.1"/>
    <property type="molecule type" value="Genomic_DNA"/>
</dbReference>
<evidence type="ECO:0000313" key="7">
    <source>
        <dbReference type="Proteomes" id="UP000198833"/>
    </source>
</evidence>
<dbReference type="SUPFAM" id="SSF53850">
    <property type="entry name" value="Periplasmic binding protein-like II"/>
    <property type="match status" value="1"/>
</dbReference>
<evidence type="ECO:0000256" key="3">
    <source>
        <dbReference type="ARBA" id="ARBA00023125"/>
    </source>
</evidence>
<name>A0A1H9H3S7_9LACT</name>
<dbReference type="InterPro" id="IPR005119">
    <property type="entry name" value="LysR_subst-bd"/>
</dbReference>
<dbReference type="GO" id="GO:0003700">
    <property type="term" value="F:DNA-binding transcription factor activity"/>
    <property type="evidence" value="ECO:0007669"/>
    <property type="project" value="InterPro"/>
</dbReference>
<dbReference type="SUPFAM" id="SSF46785">
    <property type="entry name" value="Winged helix' DNA-binding domain"/>
    <property type="match status" value="1"/>
</dbReference>
<keyword evidence="4" id="KW-0804">Transcription</keyword>
<evidence type="ECO:0000259" key="5">
    <source>
        <dbReference type="PROSITE" id="PS50931"/>
    </source>
</evidence>
<dbReference type="RefSeq" id="WP_092572750.1">
    <property type="nucleotide sequence ID" value="NZ_FOEN01000024.1"/>
</dbReference>
<protein>
    <submittedName>
        <fullName evidence="6">DNA-binding transcriptional regulator, LysR family</fullName>
    </submittedName>
</protein>
<dbReference type="Gene3D" id="3.40.190.290">
    <property type="match status" value="1"/>
</dbReference>